<name>A0A316ZN72_9PLEO</name>
<reference evidence="1 2" key="1">
    <citation type="journal article" date="2018" name="BMC Genomics">
        <title>Comparative genomics of the wheat fungal pathogen Pyrenophora tritici-repentis reveals chromosomal variations and genome plasticity.</title>
        <authorList>
            <person name="Moolhuijzen P."/>
            <person name="See P.T."/>
            <person name="Hane J.K."/>
            <person name="Shi G."/>
            <person name="Liu Z."/>
            <person name="Oliver R.P."/>
            <person name="Moffat C.S."/>
        </authorList>
    </citation>
    <scope>NUCLEOTIDE SEQUENCE [LARGE SCALE GENOMIC DNA]</scope>
    <source>
        <strain evidence="1">M4</strain>
    </source>
</reference>
<evidence type="ECO:0000313" key="2">
    <source>
        <dbReference type="Proteomes" id="UP000245464"/>
    </source>
</evidence>
<sequence>MSIISSAIERVPIKTDTMNELDAITKRSISQLQMQRLKFSKNGRITDPMEYRKVMLATTKRILALLNGYGEQVTADFPTMADEVFKNFRNMAEVVGALDEEFEELPECLD</sequence>
<dbReference type="EMBL" id="NQIK02000007">
    <property type="protein sequence ID" value="KAF7568766.1"/>
    <property type="molecule type" value="Genomic_DNA"/>
</dbReference>
<proteinExistence type="predicted"/>
<dbReference type="RefSeq" id="XP_001941401.2">
    <property type="nucleotide sequence ID" value="XM_001941366.2"/>
</dbReference>
<dbReference type="GeneID" id="6349382"/>
<protein>
    <submittedName>
        <fullName evidence="1">Uncharacterized protein</fullName>
    </submittedName>
</protein>
<comment type="caution">
    <text evidence="1">The sequence shown here is derived from an EMBL/GenBank/DDBJ whole genome shotgun (WGS) entry which is preliminary data.</text>
</comment>
<dbReference type="KEGG" id="ptrr:6349382"/>
<gene>
    <name evidence="1" type="ORF">PtrM4_133790</name>
</gene>
<evidence type="ECO:0000313" key="1">
    <source>
        <dbReference type="EMBL" id="KAF7568766.1"/>
    </source>
</evidence>
<accession>A0A316ZN72</accession>
<dbReference type="AlphaFoldDB" id="A0A316ZN72"/>
<organism evidence="1 2">
    <name type="scientific">Pyrenophora tritici-repentis</name>
    <dbReference type="NCBI Taxonomy" id="45151"/>
    <lineage>
        <taxon>Eukaryota</taxon>
        <taxon>Fungi</taxon>
        <taxon>Dikarya</taxon>
        <taxon>Ascomycota</taxon>
        <taxon>Pezizomycotina</taxon>
        <taxon>Dothideomycetes</taxon>
        <taxon>Pleosporomycetidae</taxon>
        <taxon>Pleosporales</taxon>
        <taxon>Pleosporineae</taxon>
        <taxon>Pleosporaceae</taxon>
        <taxon>Pyrenophora</taxon>
    </lineage>
</organism>
<dbReference type="Proteomes" id="UP000245464">
    <property type="component" value="Chromosome 7"/>
</dbReference>